<comment type="caution">
    <text evidence="3">The sequence shown here is derived from an EMBL/GenBank/DDBJ whole genome shotgun (WGS) entry which is preliminary data.</text>
</comment>
<dbReference type="RefSeq" id="WP_250919532.1">
    <property type="nucleotide sequence ID" value="NZ_JAMQAW010000010.1"/>
</dbReference>
<name>A0ABT0UL04_9ACTN</name>
<protein>
    <recommendedName>
        <fullName evidence="5">Secreted protein</fullName>
    </recommendedName>
</protein>
<evidence type="ECO:0000313" key="3">
    <source>
        <dbReference type="EMBL" id="MCM2389193.1"/>
    </source>
</evidence>
<organism evidence="3 4">
    <name type="scientific">Streptomyces albipurpureus</name>
    <dbReference type="NCBI Taxonomy" id="2897419"/>
    <lineage>
        <taxon>Bacteria</taxon>
        <taxon>Bacillati</taxon>
        <taxon>Actinomycetota</taxon>
        <taxon>Actinomycetes</taxon>
        <taxon>Kitasatosporales</taxon>
        <taxon>Streptomycetaceae</taxon>
        <taxon>Streptomyces</taxon>
    </lineage>
</organism>
<keyword evidence="2" id="KW-0732">Signal</keyword>
<gene>
    <name evidence="3" type="ORF">NBG84_12955</name>
</gene>
<sequence length="66" mass="6645">MTRYLQAATVAAVVCVLAIPALTTAHAAPSATPQSTGEVDRNLLKPPPGGVLAPVKDVASKLLPKG</sequence>
<proteinExistence type="predicted"/>
<dbReference type="Proteomes" id="UP001431429">
    <property type="component" value="Unassembled WGS sequence"/>
</dbReference>
<accession>A0ABT0UL04</accession>
<feature type="region of interest" description="Disordered" evidence="1">
    <location>
        <begin position="27"/>
        <end position="56"/>
    </location>
</feature>
<evidence type="ECO:0000313" key="4">
    <source>
        <dbReference type="Proteomes" id="UP001431429"/>
    </source>
</evidence>
<evidence type="ECO:0008006" key="5">
    <source>
        <dbReference type="Google" id="ProtNLM"/>
    </source>
</evidence>
<dbReference type="EMBL" id="JAMQAW010000010">
    <property type="protein sequence ID" value="MCM2389193.1"/>
    <property type="molecule type" value="Genomic_DNA"/>
</dbReference>
<reference evidence="3" key="1">
    <citation type="submission" date="2022-06" db="EMBL/GenBank/DDBJ databases">
        <title>Genome public.</title>
        <authorList>
            <person name="Sun Q."/>
        </authorList>
    </citation>
    <scope>NUCLEOTIDE SEQUENCE</scope>
    <source>
        <strain evidence="3">CWNU-1</strain>
    </source>
</reference>
<feature type="signal peptide" evidence="2">
    <location>
        <begin position="1"/>
        <end position="27"/>
    </location>
</feature>
<feature type="chain" id="PRO_5045877812" description="Secreted protein" evidence="2">
    <location>
        <begin position="28"/>
        <end position="66"/>
    </location>
</feature>
<evidence type="ECO:0000256" key="2">
    <source>
        <dbReference type="SAM" id="SignalP"/>
    </source>
</evidence>
<keyword evidence="4" id="KW-1185">Reference proteome</keyword>
<evidence type="ECO:0000256" key="1">
    <source>
        <dbReference type="SAM" id="MobiDB-lite"/>
    </source>
</evidence>